<evidence type="ECO:0000313" key="1">
    <source>
        <dbReference type="EMBL" id="GES10757.1"/>
    </source>
</evidence>
<dbReference type="OrthoDB" id="9808993at2"/>
<sequence length="198" mass="21728">MDNPLGLPGSPAATALLAELEARWSEPHRRYHTRAHLHAVLTAIDTLAAHADDLLAVRLAAWFHDAVYDGRPGHDEERSAQLAHTRLTACAYPAAAEVARLVRVTATHTHAPGDHNAAVLCDADLSILGAPPTTYDHYSHAIRQEYHHVPINLFKTGRTEVLTRLLTKDPLFHTPTAQSLWTEQATKNLTRELASLGT</sequence>
<dbReference type="PIRSF" id="PIRSF035170">
    <property type="entry name" value="HD_phosphohydro"/>
    <property type="match status" value="1"/>
</dbReference>
<protein>
    <recommendedName>
        <fullName evidence="3">Metal-dependent phosphohydrolase</fullName>
    </recommendedName>
</protein>
<dbReference type="AlphaFoldDB" id="A0A5M3WN96"/>
<reference evidence="1 2" key="1">
    <citation type="submission" date="2019-10" db="EMBL/GenBank/DDBJ databases">
        <title>Whole genome shotgun sequence of Acrocarpospora macrocephala NBRC 16266.</title>
        <authorList>
            <person name="Ichikawa N."/>
            <person name="Kimura A."/>
            <person name="Kitahashi Y."/>
            <person name="Komaki H."/>
            <person name="Oguchi A."/>
        </authorList>
    </citation>
    <scope>NUCLEOTIDE SEQUENCE [LARGE SCALE GENOMIC DNA]</scope>
    <source>
        <strain evidence="1 2">NBRC 16266</strain>
    </source>
</reference>
<evidence type="ECO:0008006" key="3">
    <source>
        <dbReference type="Google" id="ProtNLM"/>
    </source>
</evidence>
<name>A0A5M3WN96_9ACTN</name>
<dbReference type="PANTHER" id="PTHR21174:SF0">
    <property type="entry name" value="HD PHOSPHOHYDROLASE FAMILY PROTEIN-RELATED"/>
    <property type="match status" value="1"/>
</dbReference>
<dbReference type="SUPFAM" id="SSF109604">
    <property type="entry name" value="HD-domain/PDEase-like"/>
    <property type="match status" value="1"/>
</dbReference>
<keyword evidence="2" id="KW-1185">Reference proteome</keyword>
<dbReference type="Proteomes" id="UP000331127">
    <property type="component" value="Unassembled WGS sequence"/>
</dbReference>
<dbReference type="EMBL" id="BLAE01000024">
    <property type="protein sequence ID" value="GES10757.1"/>
    <property type="molecule type" value="Genomic_DNA"/>
</dbReference>
<comment type="caution">
    <text evidence="1">The sequence shown here is derived from an EMBL/GenBank/DDBJ whole genome shotgun (WGS) entry which is preliminary data.</text>
</comment>
<dbReference type="PANTHER" id="PTHR21174">
    <property type="match status" value="1"/>
</dbReference>
<dbReference type="RefSeq" id="WP_155356174.1">
    <property type="nucleotide sequence ID" value="NZ_BAAAHL010000014.1"/>
</dbReference>
<dbReference type="InterPro" id="IPR009218">
    <property type="entry name" value="HD_phosphohydro"/>
</dbReference>
<organism evidence="1 2">
    <name type="scientific">Acrocarpospora macrocephala</name>
    <dbReference type="NCBI Taxonomy" id="150177"/>
    <lineage>
        <taxon>Bacteria</taxon>
        <taxon>Bacillati</taxon>
        <taxon>Actinomycetota</taxon>
        <taxon>Actinomycetes</taxon>
        <taxon>Streptosporangiales</taxon>
        <taxon>Streptosporangiaceae</taxon>
        <taxon>Acrocarpospora</taxon>
    </lineage>
</organism>
<gene>
    <name evidence="1" type="ORF">Amac_043540</name>
</gene>
<dbReference type="Gene3D" id="1.10.3210.10">
    <property type="entry name" value="Hypothetical protein af1432"/>
    <property type="match status" value="1"/>
</dbReference>
<accession>A0A5M3WN96</accession>
<proteinExistence type="predicted"/>
<evidence type="ECO:0000313" key="2">
    <source>
        <dbReference type="Proteomes" id="UP000331127"/>
    </source>
</evidence>